<comment type="caution">
    <text evidence="1">The sequence shown here is derived from an EMBL/GenBank/DDBJ whole genome shotgun (WGS) entry which is preliminary data.</text>
</comment>
<reference evidence="1" key="2">
    <citation type="submission" date="2020-11" db="EMBL/GenBank/DDBJ databases">
        <authorList>
            <person name="McCartney M.A."/>
            <person name="Auch B."/>
            <person name="Kono T."/>
            <person name="Mallez S."/>
            <person name="Becker A."/>
            <person name="Gohl D.M."/>
            <person name="Silverstein K.A.T."/>
            <person name="Koren S."/>
            <person name="Bechman K.B."/>
            <person name="Herman A."/>
            <person name="Abrahante J.E."/>
            <person name="Garbe J."/>
        </authorList>
    </citation>
    <scope>NUCLEOTIDE SEQUENCE</scope>
    <source>
        <strain evidence="1">Duluth1</strain>
        <tissue evidence="1">Whole animal</tissue>
    </source>
</reference>
<name>A0A9D4EKW5_DREPO</name>
<dbReference type="EMBL" id="JAIWYP010000008">
    <property type="protein sequence ID" value="KAH3781523.1"/>
    <property type="molecule type" value="Genomic_DNA"/>
</dbReference>
<proteinExistence type="predicted"/>
<evidence type="ECO:0000313" key="2">
    <source>
        <dbReference type="Proteomes" id="UP000828390"/>
    </source>
</evidence>
<dbReference type="Proteomes" id="UP000828390">
    <property type="component" value="Unassembled WGS sequence"/>
</dbReference>
<sequence length="63" mass="7590">MRTSEAWEKAFEDIKSLAECLLSYHEYLERKKLESERNRMLDHPAHQLDKYCSVFTLCVRLNL</sequence>
<organism evidence="1 2">
    <name type="scientific">Dreissena polymorpha</name>
    <name type="common">Zebra mussel</name>
    <name type="synonym">Mytilus polymorpha</name>
    <dbReference type="NCBI Taxonomy" id="45954"/>
    <lineage>
        <taxon>Eukaryota</taxon>
        <taxon>Metazoa</taxon>
        <taxon>Spiralia</taxon>
        <taxon>Lophotrochozoa</taxon>
        <taxon>Mollusca</taxon>
        <taxon>Bivalvia</taxon>
        <taxon>Autobranchia</taxon>
        <taxon>Heteroconchia</taxon>
        <taxon>Euheterodonta</taxon>
        <taxon>Imparidentia</taxon>
        <taxon>Neoheterodontei</taxon>
        <taxon>Myida</taxon>
        <taxon>Dreissenoidea</taxon>
        <taxon>Dreissenidae</taxon>
        <taxon>Dreissena</taxon>
    </lineage>
</organism>
<dbReference type="AlphaFoldDB" id="A0A9D4EKW5"/>
<accession>A0A9D4EKW5</accession>
<evidence type="ECO:0000313" key="1">
    <source>
        <dbReference type="EMBL" id="KAH3781523.1"/>
    </source>
</evidence>
<reference evidence="1" key="1">
    <citation type="journal article" date="2019" name="bioRxiv">
        <title>The Genome of the Zebra Mussel, Dreissena polymorpha: A Resource for Invasive Species Research.</title>
        <authorList>
            <person name="McCartney M.A."/>
            <person name="Auch B."/>
            <person name="Kono T."/>
            <person name="Mallez S."/>
            <person name="Zhang Y."/>
            <person name="Obille A."/>
            <person name="Becker A."/>
            <person name="Abrahante J.E."/>
            <person name="Garbe J."/>
            <person name="Badalamenti J.P."/>
            <person name="Herman A."/>
            <person name="Mangelson H."/>
            <person name="Liachko I."/>
            <person name="Sullivan S."/>
            <person name="Sone E.D."/>
            <person name="Koren S."/>
            <person name="Silverstein K.A.T."/>
            <person name="Beckman K.B."/>
            <person name="Gohl D.M."/>
        </authorList>
    </citation>
    <scope>NUCLEOTIDE SEQUENCE</scope>
    <source>
        <strain evidence="1">Duluth1</strain>
        <tissue evidence="1">Whole animal</tissue>
    </source>
</reference>
<keyword evidence="2" id="KW-1185">Reference proteome</keyword>
<protein>
    <submittedName>
        <fullName evidence="1">Uncharacterized protein</fullName>
    </submittedName>
</protein>
<gene>
    <name evidence="1" type="ORF">DPMN_159353</name>
</gene>